<evidence type="ECO:0000256" key="3">
    <source>
        <dbReference type="ARBA" id="ARBA00023157"/>
    </source>
</evidence>
<dbReference type="SUPFAM" id="SSF49265">
    <property type="entry name" value="Fibronectin type III"/>
    <property type="match status" value="1"/>
</dbReference>
<comment type="caution">
    <text evidence="9">The sequence shown here is derived from an EMBL/GenBank/DDBJ whole genome shotgun (WGS) entry which is preliminary data.</text>
</comment>
<dbReference type="GO" id="GO:0019955">
    <property type="term" value="F:cytokine binding"/>
    <property type="evidence" value="ECO:0007669"/>
    <property type="project" value="TreeGrafter"/>
</dbReference>
<dbReference type="InterPro" id="IPR036116">
    <property type="entry name" value="FN3_sf"/>
</dbReference>
<keyword evidence="1" id="KW-0732">Signal</keyword>
<feature type="transmembrane region" description="Helical" evidence="7">
    <location>
        <begin position="435"/>
        <end position="461"/>
    </location>
</feature>
<keyword evidence="4" id="KW-0675">Receptor</keyword>
<proteinExistence type="predicted"/>
<dbReference type="InterPro" id="IPR050379">
    <property type="entry name" value="Type-I_Cytokine_Rcpt"/>
</dbReference>
<dbReference type="InterPro" id="IPR013783">
    <property type="entry name" value="Ig-like_fold"/>
</dbReference>
<keyword evidence="5" id="KW-0325">Glycoprotein</keyword>
<feature type="region of interest" description="Disordered" evidence="6">
    <location>
        <begin position="522"/>
        <end position="549"/>
    </location>
</feature>
<dbReference type="GO" id="GO:0004896">
    <property type="term" value="F:cytokine receptor activity"/>
    <property type="evidence" value="ECO:0007669"/>
    <property type="project" value="TreeGrafter"/>
</dbReference>
<keyword evidence="7" id="KW-0812">Transmembrane</keyword>
<feature type="transmembrane region" description="Helical" evidence="7">
    <location>
        <begin position="234"/>
        <end position="254"/>
    </location>
</feature>
<evidence type="ECO:0000256" key="1">
    <source>
        <dbReference type="ARBA" id="ARBA00022729"/>
    </source>
</evidence>
<organism evidence="9 10">
    <name type="scientific">Acropora cervicornis</name>
    <name type="common">Staghorn coral</name>
    <dbReference type="NCBI Taxonomy" id="6130"/>
    <lineage>
        <taxon>Eukaryota</taxon>
        <taxon>Metazoa</taxon>
        <taxon>Cnidaria</taxon>
        <taxon>Anthozoa</taxon>
        <taxon>Hexacorallia</taxon>
        <taxon>Scleractinia</taxon>
        <taxon>Astrocoeniina</taxon>
        <taxon>Acroporidae</taxon>
        <taxon>Acropora</taxon>
    </lineage>
</organism>
<dbReference type="EMBL" id="JARQWQ010000092">
    <property type="protein sequence ID" value="KAK2551915.1"/>
    <property type="molecule type" value="Genomic_DNA"/>
</dbReference>
<feature type="domain" description="Fibronectin type-III" evidence="8">
    <location>
        <begin position="10"/>
        <end position="117"/>
    </location>
</feature>
<dbReference type="GO" id="GO:0043235">
    <property type="term" value="C:receptor complex"/>
    <property type="evidence" value="ECO:0007669"/>
    <property type="project" value="TreeGrafter"/>
</dbReference>
<sequence length="549" mass="62654">MTAEDAPSKAPNNVTARSHVTLTTIPVTWQPIDPDRIHGILLGYKVRYQAIAVGQQSIEDQPILELKLTSSTLSAVLEDLEIFTLYRVEVLGYKIAGDETCRCHKRLIANWYEFPPYLKLSQNNVPSGLIPPILTKLAVTCCENCQAHGSSYVDLNLNGLNKSANLPNWPALRSNISDPTDFFFPVYGFKDQSHFANEFGYHGLVESPGMAYVVNTNSHDDMPNAVMINIISCWPVVVLFIAMTYIGGLIVWSLLWRPSTGFCFRENSRHGCDFIWIVNSFMATAVTSVTLETDYKIYGAKVAAIAETPEYRMAIRKSARMEEGRDYHTFEEMYTDLRERKVVGALIDTYSAGSSKEMFEQEHLRVIKILDYSSTYGVVMGKEAKKLKMCFKKYTEYGFANEFTHHIQKNTEQLKEPEASLPQERSTGLFDSHSIVFQTTLLTTSILLLASFVFGVIYEVIRYMSRSKIRPHDPQRTLTIEMRKLVQEFHKNISSIWTNLTLRHKMERRCFLKNCRSQARRKHEDRGSTANFGKQELHRVSPTDLNRDG</sequence>
<reference evidence="9" key="1">
    <citation type="journal article" date="2023" name="G3 (Bethesda)">
        <title>Whole genome assembly and annotation of the endangered Caribbean coral Acropora cervicornis.</title>
        <authorList>
            <person name="Selwyn J.D."/>
            <person name="Vollmer S.V."/>
        </authorList>
    </citation>
    <scope>NUCLEOTIDE SEQUENCE</scope>
    <source>
        <strain evidence="9">K2</strain>
    </source>
</reference>
<evidence type="ECO:0000313" key="10">
    <source>
        <dbReference type="Proteomes" id="UP001249851"/>
    </source>
</evidence>
<evidence type="ECO:0000259" key="8">
    <source>
        <dbReference type="PROSITE" id="PS50853"/>
    </source>
</evidence>
<dbReference type="PANTHER" id="PTHR23036:SF151">
    <property type="entry name" value="FIBRONECTIN TYPE-III DOMAIN-CONTAINING PROTEIN"/>
    <property type="match status" value="1"/>
</dbReference>
<keyword evidence="10" id="KW-1185">Reference proteome</keyword>
<dbReference type="Gene3D" id="2.60.40.10">
    <property type="entry name" value="Immunoglobulins"/>
    <property type="match status" value="1"/>
</dbReference>
<keyword evidence="7" id="KW-0472">Membrane</keyword>
<name>A0AAD9UW93_ACRCE</name>
<evidence type="ECO:0000256" key="6">
    <source>
        <dbReference type="SAM" id="MobiDB-lite"/>
    </source>
</evidence>
<evidence type="ECO:0000256" key="2">
    <source>
        <dbReference type="ARBA" id="ARBA00022737"/>
    </source>
</evidence>
<keyword evidence="7" id="KW-1133">Transmembrane helix</keyword>
<keyword evidence="3" id="KW-1015">Disulfide bond</keyword>
<dbReference type="GO" id="GO:0009897">
    <property type="term" value="C:external side of plasma membrane"/>
    <property type="evidence" value="ECO:0007669"/>
    <property type="project" value="TreeGrafter"/>
</dbReference>
<evidence type="ECO:0000256" key="5">
    <source>
        <dbReference type="ARBA" id="ARBA00023180"/>
    </source>
</evidence>
<evidence type="ECO:0000313" key="9">
    <source>
        <dbReference type="EMBL" id="KAK2551915.1"/>
    </source>
</evidence>
<gene>
    <name evidence="9" type="ORF">P5673_027162</name>
</gene>
<dbReference type="CDD" id="cd00063">
    <property type="entry name" value="FN3"/>
    <property type="match status" value="1"/>
</dbReference>
<dbReference type="AlphaFoldDB" id="A0AAD9UW93"/>
<dbReference type="PROSITE" id="PS50853">
    <property type="entry name" value="FN3"/>
    <property type="match status" value="1"/>
</dbReference>
<evidence type="ECO:0000256" key="4">
    <source>
        <dbReference type="ARBA" id="ARBA00023170"/>
    </source>
</evidence>
<reference evidence="9" key="2">
    <citation type="journal article" date="2023" name="Science">
        <title>Genomic signatures of disease resistance in endangered staghorn corals.</title>
        <authorList>
            <person name="Vollmer S.V."/>
            <person name="Selwyn J.D."/>
            <person name="Despard B.A."/>
            <person name="Roesel C.L."/>
        </authorList>
    </citation>
    <scope>NUCLEOTIDE SEQUENCE</scope>
    <source>
        <strain evidence="9">K2</strain>
    </source>
</reference>
<dbReference type="Pfam" id="PF00041">
    <property type="entry name" value="fn3"/>
    <property type="match status" value="1"/>
</dbReference>
<feature type="compositionally biased region" description="Basic and acidic residues" evidence="6">
    <location>
        <begin position="535"/>
        <end position="549"/>
    </location>
</feature>
<accession>A0AAD9UW93</accession>
<keyword evidence="2" id="KW-0677">Repeat</keyword>
<dbReference type="PANTHER" id="PTHR23036">
    <property type="entry name" value="CYTOKINE RECEPTOR"/>
    <property type="match status" value="1"/>
</dbReference>
<protein>
    <recommendedName>
        <fullName evidence="8">Fibronectin type-III domain-containing protein</fullName>
    </recommendedName>
</protein>
<evidence type="ECO:0000256" key="7">
    <source>
        <dbReference type="SAM" id="Phobius"/>
    </source>
</evidence>
<dbReference type="InterPro" id="IPR003961">
    <property type="entry name" value="FN3_dom"/>
</dbReference>
<dbReference type="Proteomes" id="UP001249851">
    <property type="component" value="Unassembled WGS sequence"/>
</dbReference>